<feature type="binding site" evidence="4">
    <location>
        <position position="246"/>
    </location>
    <ligand>
        <name>substrate</name>
    </ligand>
</feature>
<dbReference type="PANTHER" id="PTHR36845">
    <property type="entry name" value="HYDROLASE, PUTATIVE (AFU_ORTHOLOGUE AFUA_7G05090)-RELATED"/>
    <property type="match status" value="1"/>
</dbReference>
<keyword evidence="6" id="KW-1185">Reference proteome</keyword>
<protein>
    <submittedName>
        <fullName evidence="5">Glucuronyl hydrolase</fullName>
    </submittedName>
</protein>
<evidence type="ECO:0000256" key="4">
    <source>
        <dbReference type="PIRSR" id="PIRSR610905-2"/>
    </source>
</evidence>
<evidence type="ECO:0000313" key="5">
    <source>
        <dbReference type="EMBL" id="QIU94011.1"/>
    </source>
</evidence>
<name>A0A6H0KLU1_9BACE</name>
<evidence type="ECO:0000313" key="6">
    <source>
        <dbReference type="Proteomes" id="UP000501780"/>
    </source>
</evidence>
<keyword evidence="1 5" id="KW-0378">Hydrolase</keyword>
<accession>A0A6H0KLU1</accession>
<dbReference type="RefSeq" id="WP_167961678.1">
    <property type="nucleotide sequence ID" value="NZ_CP050831.1"/>
</dbReference>
<dbReference type="InterPro" id="IPR008928">
    <property type="entry name" value="6-hairpin_glycosidase_sf"/>
</dbReference>
<feature type="binding site" evidence="4">
    <location>
        <position position="174"/>
    </location>
    <ligand>
        <name>substrate</name>
    </ligand>
</feature>
<reference evidence="5 6" key="1">
    <citation type="submission" date="2020-03" db="EMBL/GenBank/DDBJ databases">
        <title>Genomic analysis of Bacteroides faecium CBA7301.</title>
        <authorList>
            <person name="Kim J."/>
            <person name="Roh S.W."/>
        </authorList>
    </citation>
    <scope>NUCLEOTIDE SEQUENCE [LARGE SCALE GENOMIC DNA]</scope>
    <source>
        <strain evidence="5 6">CBA7301</strain>
    </source>
</reference>
<feature type="active site" description="Proton donor" evidence="3">
    <location>
        <position position="174"/>
    </location>
</feature>
<dbReference type="PANTHER" id="PTHR36845:SF1">
    <property type="entry name" value="HYDROLASE, PUTATIVE (AFU_ORTHOLOGUE AFUA_7G05090)-RELATED"/>
    <property type="match status" value="1"/>
</dbReference>
<dbReference type="GO" id="GO:0000272">
    <property type="term" value="P:polysaccharide catabolic process"/>
    <property type="evidence" value="ECO:0007669"/>
    <property type="project" value="TreeGrafter"/>
</dbReference>
<feature type="binding site" evidence="4">
    <location>
        <position position="250"/>
    </location>
    <ligand>
        <name>substrate</name>
    </ligand>
</feature>
<feature type="binding site" evidence="4">
    <location>
        <position position="234"/>
    </location>
    <ligand>
        <name>substrate</name>
    </ligand>
</feature>
<dbReference type="Proteomes" id="UP000501780">
    <property type="component" value="Chromosome"/>
</dbReference>
<comment type="similarity">
    <text evidence="2">Belongs to the glycosyl hydrolase 88 family.</text>
</comment>
<evidence type="ECO:0000256" key="1">
    <source>
        <dbReference type="ARBA" id="ARBA00022801"/>
    </source>
</evidence>
<gene>
    <name evidence="5" type="ORF">BacF7301_07565</name>
</gene>
<evidence type="ECO:0000256" key="3">
    <source>
        <dbReference type="PIRSR" id="PIRSR610905-1"/>
    </source>
</evidence>
<dbReference type="AlphaFoldDB" id="A0A6H0KLU1"/>
<dbReference type="EMBL" id="CP050831">
    <property type="protein sequence ID" value="QIU94011.1"/>
    <property type="molecule type" value="Genomic_DNA"/>
</dbReference>
<proteinExistence type="inferred from homology"/>
<dbReference type="InterPro" id="IPR010905">
    <property type="entry name" value="Glyco_hydro_88"/>
</dbReference>
<organism evidence="5 6">
    <name type="scientific">Bacteroides faecium</name>
    <dbReference type="NCBI Taxonomy" id="2715212"/>
    <lineage>
        <taxon>Bacteria</taxon>
        <taxon>Pseudomonadati</taxon>
        <taxon>Bacteroidota</taxon>
        <taxon>Bacteroidia</taxon>
        <taxon>Bacteroidales</taxon>
        <taxon>Bacteroidaceae</taxon>
        <taxon>Bacteroides</taxon>
    </lineage>
</organism>
<feature type="active site" description="Nucleophile" evidence="3">
    <location>
        <position position="109"/>
    </location>
</feature>
<feature type="binding site" evidence="4">
    <location>
        <position position="109"/>
    </location>
    <ligand>
        <name>substrate</name>
    </ligand>
</feature>
<dbReference type="Gene3D" id="1.50.10.10">
    <property type="match status" value="1"/>
</dbReference>
<dbReference type="KEGG" id="bfc:BacF7301_07565"/>
<dbReference type="Pfam" id="PF07470">
    <property type="entry name" value="Glyco_hydro_88"/>
    <property type="match status" value="1"/>
</dbReference>
<sequence>MKIKLTIIFLAFFAIIWEGKCQVMVKKNFELAESQYWNMLNKAMDINCFPRTVKQDRLWCVPAEDWTSGFWPGALWYLYEYTKNNSWKDEAMKWTDSLKDIQYFVGHHDVGFMMYCSYGNGFRLTANPEYIPILVQSAKSLCKRYSYNVGCIQSWNARMSVGGKNTWKYPVIIDNMMNLELLFWATQATNDSIYWNIAVSHAEKTMKNQIRADFSCYHVVNYDPDTGDVLHRQTAQGFADNSTWARGQAWGVYSFTMVYRYTRDERFLRTAINMADFFLNHKSLPDDGIPYWDFNVGEEGFNPDFEYNPRDYSMIPRDVSAACIVASALFELCGYVSDVDKKQTYYSAAIKILNNLSTDYYRAKENENHNFILKHSVGNLPGNNEVDVPLIYADYYFLEALIRYNTRMLSSDLFSTRTGAVNN</sequence>
<dbReference type="GO" id="GO:0052757">
    <property type="term" value="F:chondroitin hydrolase activity"/>
    <property type="evidence" value="ECO:0007669"/>
    <property type="project" value="TreeGrafter"/>
</dbReference>
<dbReference type="SUPFAM" id="SSF48208">
    <property type="entry name" value="Six-hairpin glycosidases"/>
    <property type="match status" value="1"/>
</dbReference>
<dbReference type="InterPro" id="IPR012341">
    <property type="entry name" value="6hp_glycosidase-like_sf"/>
</dbReference>
<dbReference type="InterPro" id="IPR052369">
    <property type="entry name" value="UG_Glycosaminoglycan_Hydrolase"/>
</dbReference>
<evidence type="ECO:0000256" key="2">
    <source>
        <dbReference type="ARBA" id="ARBA00038358"/>
    </source>
</evidence>